<proteinExistence type="predicted"/>
<evidence type="ECO:0000256" key="1">
    <source>
        <dbReference type="SAM" id="MobiDB-lite"/>
    </source>
</evidence>
<gene>
    <name evidence="2" type="primary">ORF27713</name>
</gene>
<feature type="region of interest" description="Disordered" evidence="1">
    <location>
        <begin position="1"/>
        <end position="56"/>
    </location>
</feature>
<evidence type="ECO:0000313" key="2">
    <source>
        <dbReference type="EMBL" id="CEK56467.1"/>
    </source>
</evidence>
<name>A0A0B6YJV9_9EUPU</name>
<organism evidence="2">
    <name type="scientific">Arion vulgaris</name>
    <dbReference type="NCBI Taxonomy" id="1028688"/>
    <lineage>
        <taxon>Eukaryota</taxon>
        <taxon>Metazoa</taxon>
        <taxon>Spiralia</taxon>
        <taxon>Lophotrochozoa</taxon>
        <taxon>Mollusca</taxon>
        <taxon>Gastropoda</taxon>
        <taxon>Heterobranchia</taxon>
        <taxon>Euthyneura</taxon>
        <taxon>Panpulmonata</taxon>
        <taxon>Eupulmonata</taxon>
        <taxon>Stylommatophora</taxon>
        <taxon>Helicina</taxon>
        <taxon>Arionoidea</taxon>
        <taxon>Arionidae</taxon>
        <taxon>Arion</taxon>
    </lineage>
</organism>
<accession>A0A0B6YJV9</accession>
<feature type="compositionally biased region" description="Polar residues" evidence="1">
    <location>
        <begin position="13"/>
        <end position="24"/>
    </location>
</feature>
<dbReference type="EMBL" id="HACG01009602">
    <property type="protein sequence ID" value="CEK56467.1"/>
    <property type="molecule type" value="Transcribed_RNA"/>
</dbReference>
<feature type="non-terminal residue" evidence="2">
    <location>
        <position position="56"/>
    </location>
</feature>
<reference evidence="2" key="1">
    <citation type="submission" date="2014-12" db="EMBL/GenBank/DDBJ databases">
        <title>Insight into the proteome of Arion vulgaris.</title>
        <authorList>
            <person name="Aradska J."/>
            <person name="Bulat T."/>
            <person name="Smidak R."/>
            <person name="Sarate P."/>
            <person name="Gangsoo J."/>
            <person name="Sialana F."/>
            <person name="Bilban M."/>
            <person name="Lubec G."/>
        </authorList>
    </citation>
    <scope>NUCLEOTIDE SEQUENCE</scope>
    <source>
        <tissue evidence="2">Skin</tissue>
    </source>
</reference>
<sequence length="56" mass="6140">MCDCANKPRDQGMTGNVAENSETGNDVKEGLTRDSGSVKSTKSRKLLRFSPKLRKP</sequence>
<feature type="compositionally biased region" description="Basic and acidic residues" evidence="1">
    <location>
        <begin position="1"/>
        <end position="10"/>
    </location>
</feature>
<dbReference type="AlphaFoldDB" id="A0A0B6YJV9"/>
<protein>
    <submittedName>
        <fullName evidence="2">Uncharacterized protein</fullName>
    </submittedName>
</protein>
<feature type="compositionally biased region" description="Basic residues" evidence="1">
    <location>
        <begin position="41"/>
        <end position="56"/>
    </location>
</feature>